<gene>
    <name evidence="1" type="ORF">UT64_C0025G0007</name>
</gene>
<sequence>MFRKNRSKFKKIRKEDESTDSVQDLSADAINFELDKIFKGKQVELTPEDRSLAAEFFEKHIKTLTPASNDYLGKIESARAMNFINTFNEYEKKTGFNIISGSDMDKFIDHYKTIPQAFTSQQQIEYLKIFHSDGSQGKESFKTILGFKDNTSGSVELMPNGSAILKGFSFDGRGKLDIVIKDGKIGVVGPGMNHFHVDDITRKGMKNGEPIMEINNENLAKIKNFIKNFDFSSATL</sequence>
<reference evidence="1 2" key="1">
    <citation type="journal article" date="2015" name="Nature">
        <title>rRNA introns, odd ribosomes, and small enigmatic genomes across a large radiation of phyla.</title>
        <authorList>
            <person name="Brown C.T."/>
            <person name="Hug L.A."/>
            <person name="Thomas B.C."/>
            <person name="Sharon I."/>
            <person name="Castelle C.J."/>
            <person name="Singh A."/>
            <person name="Wilkins M.J."/>
            <person name="Williams K.H."/>
            <person name="Banfield J.F."/>
        </authorList>
    </citation>
    <scope>NUCLEOTIDE SEQUENCE [LARGE SCALE GENOMIC DNA]</scope>
</reference>
<dbReference type="AlphaFoldDB" id="A0A0G0PXU5"/>
<evidence type="ECO:0000313" key="2">
    <source>
        <dbReference type="Proteomes" id="UP000034137"/>
    </source>
</evidence>
<name>A0A0G0PXU5_9BACT</name>
<accession>A0A0G0PXU5</accession>
<dbReference type="Proteomes" id="UP000034137">
    <property type="component" value="Unassembled WGS sequence"/>
</dbReference>
<protein>
    <submittedName>
        <fullName evidence="1">Uncharacterized protein</fullName>
    </submittedName>
</protein>
<proteinExistence type="predicted"/>
<evidence type="ECO:0000313" key="1">
    <source>
        <dbReference type="EMBL" id="KKR32718.1"/>
    </source>
</evidence>
<comment type="caution">
    <text evidence="1">The sequence shown here is derived from an EMBL/GenBank/DDBJ whole genome shotgun (WGS) entry which is preliminary data.</text>
</comment>
<organism evidence="1 2">
    <name type="scientific">Candidatus Falkowbacteria bacterium GW2011_GWF2_39_8</name>
    <dbReference type="NCBI Taxonomy" id="1618642"/>
    <lineage>
        <taxon>Bacteria</taxon>
        <taxon>Candidatus Falkowiibacteriota</taxon>
    </lineage>
</organism>
<dbReference type="EMBL" id="LBXO01000025">
    <property type="protein sequence ID" value="KKR32718.1"/>
    <property type="molecule type" value="Genomic_DNA"/>
</dbReference>